<feature type="region of interest" description="Disordered" evidence="1">
    <location>
        <begin position="1"/>
        <end position="21"/>
    </location>
</feature>
<feature type="region of interest" description="Disordered" evidence="1">
    <location>
        <begin position="50"/>
        <end position="75"/>
    </location>
</feature>
<dbReference type="AlphaFoldDB" id="A0A0H5Q7S6"/>
<organism evidence="2">
    <name type="scientific">uncultured prokaryote</name>
    <dbReference type="NCBI Taxonomy" id="198431"/>
    <lineage>
        <taxon>unclassified sequences</taxon>
        <taxon>environmental samples</taxon>
    </lineage>
</organism>
<evidence type="ECO:0000256" key="1">
    <source>
        <dbReference type="SAM" id="MobiDB-lite"/>
    </source>
</evidence>
<accession>A0A0H5Q7S6</accession>
<name>A0A0H5Q7S6_9ZZZZ</name>
<protein>
    <submittedName>
        <fullName evidence="2">Uncharacterized protein</fullName>
    </submittedName>
</protein>
<proteinExistence type="predicted"/>
<sequence>MKKMKRAFRSDSRPWTPPEVERYTTPEDAARIMLDAPDGAEAARLRMLERQQRHGRSESAAAARLNMIRREGRGT</sequence>
<reference evidence="2" key="1">
    <citation type="submission" date="2015-06" db="EMBL/GenBank/DDBJ databases">
        <authorList>
            <person name="Joergensen T."/>
        </authorList>
    </citation>
    <scope>NUCLEOTIDE SEQUENCE</scope>
    <source>
        <strain evidence="2">RGRH1824</strain>
    </source>
</reference>
<evidence type="ECO:0000313" key="2">
    <source>
        <dbReference type="EMBL" id="CRY98061.1"/>
    </source>
</evidence>
<dbReference type="EMBL" id="LN854323">
    <property type="protein sequence ID" value="CRY98061.1"/>
    <property type="molecule type" value="Genomic_DNA"/>
</dbReference>
<reference evidence="2" key="2">
    <citation type="submission" date="2015-07" db="EMBL/GenBank/DDBJ databases">
        <title>Plasmids, circular viruses and viroids from rat gut.</title>
        <authorList>
            <person name="Jorgensen T.J."/>
            <person name="Hansen M.A."/>
            <person name="Xu Z."/>
            <person name="Tabak M.A."/>
            <person name="Sorensen S.J."/>
            <person name="Hansen L.H."/>
        </authorList>
    </citation>
    <scope>NUCLEOTIDE SEQUENCE</scope>
    <source>
        <strain evidence="2">RGRH1824</strain>
    </source>
</reference>